<protein>
    <submittedName>
        <fullName evidence="3">Esterase/lipase</fullName>
    </submittedName>
</protein>
<evidence type="ECO:0000313" key="4">
    <source>
        <dbReference type="Proteomes" id="UP000004959"/>
    </source>
</evidence>
<dbReference type="AlphaFoldDB" id="G9WJP3"/>
<organism evidence="3 4">
    <name type="scientific">Oenococcus kitaharae DSM 17330</name>
    <dbReference type="NCBI Taxonomy" id="1045004"/>
    <lineage>
        <taxon>Bacteria</taxon>
        <taxon>Bacillati</taxon>
        <taxon>Bacillota</taxon>
        <taxon>Bacilli</taxon>
        <taxon>Lactobacillales</taxon>
        <taxon>Lactobacillaceae</taxon>
        <taxon>Oenococcus</taxon>
    </lineage>
</organism>
<dbReference type="STRING" id="336988.NT96_07615"/>
<feature type="domain" description="BD-FAE-like" evidence="2">
    <location>
        <begin position="17"/>
        <end position="120"/>
    </location>
</feature>
<comment type="caution">
    <text evidence="3">The sequence shown here is derived from an EMBL/GenBank/DDBJ whole genome shotgun (WGS) entry which is preliminary data.</text>
</comment>
<reference evidence="3 4" key="1">
    <citation type="journal article" date="2012" name="PLoS ONE">
        <title>Functional divergence in the genus oenococcus as predicted by genome sequencing of the newly-described species, Oenococcus kitaharae.</title>
        <authorList>
            <person name="Borneman A.R."/>
            <person name="McCarthy J.M."/>
            <person name="Chambers P.J."/>
            <person name="Bartowsky E.J."/>
        </authorList>
    </citation>
    <scope>NUCLEOTIDE SEQUENCE [LARGE SCALE GENOMIC DNA]</scope>
    <source>
        <strain evidence="4">DSM17330</strain>
    </source>
</reference>
<evidence type="ECO:0000256" key="1">
    <source>
        <dbReference type="ARBA" id="ARBA00022801"/>
    </source>
</evidence>
<sequence>MAKFFDISYGNNEKQKMDLYLQKDAEPLIFYIHGGGWWQGDKNKDTQVYEALFAAGFSIASINYRLADAQHVYPTQLDDARLALKWLKQSNYVFNHKRIALFGSSSGAHIALSLSIENGYPTVSWSGQFDFQGFLSTHTAIKGRKAADNPDPDKGSKMASYYKWILERLFNGDLSRAKSASLQHLVSPTTGPMLMFNSAAELAPVSEVYTMQQAFVENGLPITSIILPGDRHAQAYAKDALPATISFLKNSLKIAKR</sequence>
<dbReference type="EMBL" id="AFVZ01000001">
    <property type="protein sequence ID" value="EHN59242.1"/>
    <property type="molecule type" value="Genomic_DNA"/>
</dbReference>
<accession>G9WJP3</accession>
<evidence type="ECO:0000313" key="3">
    <source>
        <dbReference type="EMBL" id="EHN59242.1"/>
    </source>
</evidence>
<dbReference type="InterPro" id="IPR049492">
    <property type="entry name" value="BD-FAE-like_dom"/>
</dbReference>
<dbReference type="InterPro" id="IPR029058">
    <property type="entry name" value="AB_hydrolase_fold"/>
</dbReference>
<dbReference type="PANTHER" id="PTHR48081">
    <property type="entry name" value="AB HYDROLASE SUPERFAMILY PROTEIN C4A8.06C"/>
    <property type="match status" value="1"/>
</dbReference>
<dbReference type="OrthoDB" id="9815425at2"/>
<dbReference type="RefSeq" id="WP_007746046.1">
    <property type="nucleotide sequence ID" value="NZ_CM001398.1"/>
</dbReference>
<dbReference type="GO" id="GO:0016787">
    <property type="term" value="F:hydrolase activity"/>
    <property type="evidence" value="ECO:0007669"/>
    <property type="project" value="UniProtKB-KW"/>
</dbReference>
<keyword evidence="4" id="KW-1185">Reference proteome</keyword>
<proteinExistence type="predicted"/>
<dbReference type="HOGENOM" id="CLU_012494_4_0_9"/>
<dbReference type="eggNOG" id="COG0657">
    <property type="taxonomic scope" value="Bacteria"/>
</dbReference>
<dbReference type="InterPro" id="IPR050300">
    <property type="entry name" value="GDXG_lipolytic_enzyme"/>
</dbReference>
<gene>
    <name evidence="3" type="ORF">OKIT_1143</name>
</gene>
<evidence type="ECO:0000259" key="2">
    <source>
        <dbReference type="Pfam" id="PF20434"/>
    </source>
</evidence>
<dbReference type="Proteomes" id="UP000004959">
    <property type="component" value="Chromosome"/>
</dbReference>
<name>G9WJP3_9LACO</name>
<dbReference type="PATRIC" id="fig|1045004.4.peg.1140"/>
<dbReference type="Gene3D" id="3.40.50.1820">
    <property type="entry name" value="alpha/beta hydrolase"/>
    <property type="match status" value="1"/>
</dbReference>
<dbReference type="Pfam" id="PF20434">
    <property type="entry name" value="BD-FAE"/>
    <property type="match status" value="1"/>
</dbReference>
<keyword evidence="1" id="KW-0378">Hydrolase</keyword>
<dbReference type="SUPFAM" id="SSF53474">
    <property type="entry name" value="alpha/beta-Hydrolases"/>
    <property type="match status" value="1"/>
</dbReference>